<protein>
    <submittedName>
        <fullName evidence="1">Uncharacterized protein</fullName>
    </submittedName>
</protein>
<organism evidence="1">
    <name type="scientific">Ovis aries</name>
    <name type="common">Sheep</name>
    <dbReference type="NCBI Taxonomy" id="9940"/>
    <lineage>
        <taxon>Eukaryota</taxon>
        <taxon>Metazoa</taxon>
        <taxon>Chordata</taxon>
        <taxon>Craniata</taxon>
        <taxon>Vertebrata</taxon>
        <taxon>Euteleostomi</taxon>
        <taxon>Mammalia</taxon>
        <taxon>Eutheria</taxon>
        <taxon>Laurasiatheria</taxon>
        <taxon>Artiodactyla</taxon>
        <taxon>Ruminantia</taxon>
        <taxon>Pecora</taxon>
        <taxon>Bovidae</taxon>
        <taxon>Caprinae</taxon>
        <taxon>Ovis</taxon>
    </lineage>
</organism>
<accession>A0AC11EEW8</accession>
<evidence type="ECO:0000313" key="1">
    <source>
        <dbReference type="Ensembl" id="ENSOARP00020056877.1"/>
    </source>
</evidence>
<proteinExistence type="predicted"/>
<reference evidence="1" key="3">
    <citation type="submission" date="2025-09" db="UniProtKB">
        <authorList>
            <consortium name="Ensembl"/>
        </authorList>
    </citation>
    <scope>IDENTIFICATION</scope>
</reference>
<name>A0AC11EEW8_SHEEP</name>
<reference evidence="1" key="2">
    <citation type="submission" date="2025-08" db="UniProtKB">
        <authorList>
            <consortium name="Ensembl"/>
        </authorList>
    </citation>
    <scope>IDENTIFICATION</scope>
</reference>
<gene>
    <name evidence="1" type="primary">MAX</name>
</gene>
<reference evidence="1" key="1">
    <citation type="submission" date="2020-11" db="EMBL/GenBank/DDBJ databases">
        <authorList>
            <person name="Davenport K.M."/>
            <person name="Bickhart D.M."/>
            <person name="Smith T.P.L."/>
            <person name="Murdoch B.M."/>
            <person name="Rosen B.D."/>
        </authorList>
    </citation>
    <scope>NUCLEOTIDE SEQUENCE [LARGE SCALE GENOMIC DNA]</scope>
    <source>
        <strain evidence="1">OAR_USU_Benz2616</strain>
    </source>
</reference>
<dbReference type="Ensembl" id="ENSOART00020081718.1">
    <property type="protein sequence ID" value="ENSOARP00020056877.1"/>
    <property type="gene ID" value="ENSOARG00020040091.1"/>
</dbReference>
<sequence length="264" mass="28504">ESWGFFLPLRVVRLGQRPGFSAGRRRQGAGQPPPPSPSPAGPGPVALPARSLRALGRSGLLGLEVGRRHAASGTPTSPGGGRCCGLPFPSYPVQDPGDGDGVRRGSHCPDHGEGGLRLGPCPVRARPRAPVTCGSWGMKEGGEGLGVPTCHELGARRGDSALDPLLSRVGSRKEEQPRFQSAADKRAHHNALERKRRDHIKDSFHSLRDSVPSLQGEKASRAQILDKATEYIQYMRRKNHTHQQDIDDLKRQNALLEQQGESES</sequence>